<feature type="coiled-coil region" evidence="2">
    <location>
        <begin position="280"/>
        <end position="339"/>
    </location>
</feature>
<dbReference type="Gene3D" id="3.60.40.10">
    <property type="entry name" value="PPM-type phosphatase domain"/>
    <property type="match status" value="1"/>
</dbReference>
<evidence type="ECO:0000256" key="1">
    <source>
        <dbReference type="ARBA" id="ARBA00022801"/>
    </source>
</evidence>
<dbReference type="InterPro" id="IPR003018">
    <property type="entry name" value="GAF"/>
</dbReference>
<dbReference type="InterPro" id="IPR052016">
    <property type="entry name" value="Bact_Sigma-Reg"/>
</dbReference>
<dbReference type="PANTHER" id="PTHR43156">
    <property type="entry name" value="STAGE II SPORULATION PROTEIN E-RELATED"/>
    <property type="match status" value="1"/>
</dbReference>
<keyword evidence="1" id="KW-0378">Hydrolase</keyword>
<dbReference type="AlphaFoldDB" id="A0A1I2JLL7"/>
<accession>A0A1I2JLL7</accession>
<dbReference type="OrthoDB" id="977447at2"/>
<keyword evidence="5" id="KW-1185">Reference proteome</keyword>
<dbReference type="InterPro" id="IPR036457">
    <property type="entry name" value="PPM-type-like_dom_sf"/>
</dbReference>
<evidence type="ECO:0000313" key="5">
    <source>
        <dbReference type="Proteomes" id="UP000199513"/>
    </source>
</evidence>
<dbReference type="Gene3D" id="3.30.450.40">
    <property type="match status" value="1"/>
</dbReference>
<proteinExistence type="predicted"/>
<gene>
    <name evidence="4" type="ORF">SAMN04488541_10572</name>
</gene>
<name>A0A1I2JLL7_9BACT</name>
<dbReference type="GO" id="GO:0016791">
    <property type="term" value="F:phosphatase activity"/>
    <property type="evidence" value="ECO:0007669"/>
    <property type="project" value="TreeGrafter"/>
</dbReference>
<protein>
    <submittedName>
        <fullName evidence="4">GAF domain-containing protein</fullName>
    </submittedName>
</protein>
<feature type="domain" description="GAF" evidence="3">
    <location>
        <begin position="135"/>
        <end position="273"/>
    </location>
</feature>
<keyword evidence="2" id="KW-0175">Coiled coil</keyword>
<dbReference type="SUPFAM" id="SSF55781">
    <property type="entry name" value="GAF domain-like"/>
    <property type="match status" value="1"/>
</dbReference>
<evidence type="ECO:0000256" key="2">
    <source>
        <dbReference type="SAM" id="Coils"/>
    </source>
</evidence>
<dbReference type="Pfam" id="PF01590">
    <property type="entry name" value="GAF"/>
    <property type="match status" value="1"/>
</dbReference>
<dbReference type="InterPro" id="IPR029016">
    <property type="entry name" value="GAF-like_dom_sf"/>
</dbReference>
<dbReference type="STRING" id="1003.SAMN04488541_10572"/>
<evidence type="ECO:0000259" key="3">
    <source>
        <dbReference type="Pfam" id="PF01590"/>
    </source>
</evidence>
<evidence type="ECO:0000313" key="4">
    <source>
        <dbReference type="EMBL" id="SFF55742.1"/>
    </source>
</evidence>
<dbReference type="EMBL" id="FONY01000057">
    <property type="protein sequence ID" value="SFF55742.1"/>
    <property type="molecule type" value="Genomic_DNA"/>
</dbReference>
<dbReference type="Proteomes" id="UP000199513">
    <property type="component" value="Unassembled WGS sequence"/>
</dbReference>
<sequence length="481" mass="55530">MPSQLFSKLSHWQFAILACASSIGYTFSIGDLSKFLEYDEAEIIKELDQLGAFVNIFGSEDKEYSFISQEIYQNLLTYLHTLEEDDKAGKAVFYHKIKATHYQTKFDMLLAQIKNHTHYLTEIIKNPCIQEGNWEQSLMLITETLSKVIDVTRVSVWSYNEEEGYIACLDLYEKLYQTHSKGTVLYQKDFPSYFKALEDEVIINADNALTNEYTFEFAEVYLTPLQICSMLDIPFYIGGKLGGVICFEHQFSFRKWKVEEIMFTTSICSVISITYQSLLIKQSEKELKKANAEITSQNEELNQQQEELAAINESLVMKNALIEMQRTELQKQYETLDTQQKQLIDTTKRLNKSIEYAKSLQDTILPKPSEVLNFFTDYFSIYLPKDVVSGDFYWFYQVSTQKAIVVLADCTGHGVAGAFMSMIGNTLLHKIIKEKGVHNPAQILSYLHEDIISLLRQKEERNKDGMDVSICLFEKHNNVSY</sequence>
<reference evidence="4 5" key="1">
    <citation type="submission" date="2016-10" db="EMBL/GenBank/DDBJ databases">
        <authorList>
            <person name="de Groot N.N."/>
        </authorList>
    </citation>
    <scope>NUCLEOTIDE SEQUENCE [LARGE SCALE GENOMIC DNA]</scope>
    <source>
        <strain>GEY</strain>
        <strain evidence="5">DSM 9560</strain>
    </source>
</reference>
<dbReference type="RefSeq" id="WP_091549299.1">
    <property type="nucleotide sequence ID" value="NZ_FONY01000057.1"/>
</dbReference>
<dbReference type="PANTHER" id="PTHR43156:SF9">
    <property type="entry name" value="HAMP DOMAIN-CONTAINING PROTEIN"/>
    <property type="match status" value="1"/>
</dbReference>
<organism evidence="4 5">
    <name type="scientific">Thermoflexibacter ruber</name>
    <dbReference type="NCBI Taxonomy" id="1003"/>
    <lineage>
        <taxon>Bacteria</taxon>
        <taxon>Pseudomonadati</taxon>
        <taxon>Bacteroidota</taxon>
        <taxon>Cytophagia</taxon>
        <taxon>Cytophagales</taxon>
        <taxon>Thermoflexibacteraceae</taxon>
        <taxon>Thermoflexibacter</taxon>
    </lineage>
</organism>